<dbReference type="InterPro" id="IPR020472">
    <property type="entry name" value="WD40_PAC1"/>
</dbReference>
<dbReference type="SMART" id="SM00320">
    <property type="entry name" value="WD40"/>
    <property type="match status" value="7"/>
</dbReference>
<proteinExistence type="predicted"/>
<evidence type="ECO:0000256" key="5">
    <source>
        <dbReference type="ARBA" id="ARBA00022737"/>
    </source>
</evidence>
<sequence>MATDFQKLPRKQFPKTELRTDSKENKQWKLFQFPVIVKEYSAINCVHFSPVEPYNCLVTSSAKVQIFAPYTNEIIRTSSRSKENVYGARFRLDGKLMVTGGESGTVQVLDVNSRAILRNLKGHTKPTHVCHFGREHMKVFSASDDKTVRCWDLPTEKETFVVKAHKDYIRSGCVNPTSSDIFISGSYDHKIKMWDLRSPSVAMEMNHGAPIECVIFHQNGSLCISSGGNYINVWDIIAGGKLYHQFSNHQKTITSLCFNGDYTRLLSGSLDRHVKVYDIEDYSLVANIDYPSPILAMDISADSQHIVVGMSDGAISLRHKKKTLLNEKVNRKRSYKVLPGTYLHRIRNRSAKPNKHDVVIRDTFTKKLSKADRHLQKFRYHEALDCVLITGCDNTEYVISVLTELSRRNALKIALKNRDANSLLSIMKFLVRNISCPFYAKILVPIADLVLTMYSSIAGTNKKFDLMLKKLSVRIKADLRTYEEMMKLLGAMEQVFTMITPHTINSPHTTIMPNADEVASDQNVTDVDFVIE</sequence>
<reference evidence="11" key="1">
    <citation type="submission" date="2025-08" db="UniProtKB">
        <authorList>
            <consortium name="RefSeq"/>
        </authorList>
    </citation>
    <scope>IDENTIFICATION</scope>
</reference>
<keyword evidence="3" id="KW-0698">rRNA processing</keyword>
<keyword evidence="4 8" id="KW-0853">WD repeat</keyword>
<feature type="repeat" description="WD" evidence="8">
    <location>
        <begin position="162"/>
        <end position="204"/>
    </location>
</feature>
<evidence type="ECO:0000313" key="11">
    <source>
        <dbReference type="RefSeq" id="XP_065673060.1"/>
    </source>
</evidence>
<dbReference type="PROSITE" id="PS50294">
    <property type="entry name" value="WD_REPEATS_REGION"/>
    <property type="match status" value="2"/>
</dbReference>
<dbReference type="InterPro" id="IPR036322">
    <property type="entry name" value="WD40_repeat_dom_sf"/>
</dbReference>
<evidence type="ECO:0000313" key="10">
    <source>
        <dbReference type="Proteomes" id="UP001652625"/>
    </source>
</evidence>
<protein>
    <recommendedName>
        <fullName evidence="2">U3 small nucleolar RNA-associated protein 15 homolog</fullName>
    </recommendedName>
</protein>
<dbReference type="Gene3D" id="2.130.10.10">
    <property type="entry name" value="YVTN repeat-like/Quinoprotein amine dehydrogenase"/>
    <property type="match status" value="2"/>
</dbReference>
<dbReference type="PRINTS" id="PR00320">
    <property type="entry name" value="GPROTEINBRPT"/>
</dbReference>
<evidence type="ECO:0000259" key="9">
    <source>
        <dbReference type="Pfam" id="PF09384"/>
    </source>
</evidence>
<evidence type="ECO:0000256" key="2">
    <source>
        <dbReference type="ARBA" id="ARBA00018260"/>
    </source>
</evidence>
<dbReference type="CDD" id="cd00200">
    <property type="entry name" value="WD40"/>
    <property type="match status" value="1"/>
</dbReference>
<dbReference type="Proteomes" id="UP001652625">
    <property type="component" value="Chromosome 13"/>
</dbReference>
<evidence type="ECO:0000256" key="4">
    <source>
        <dbReference type="ARBA" id="ARBA00022574"/>
    </source>
</evidence>
<dbReference type="InterPro" id="IPR001680">
    <property type="entry name" value="WD40_rpt"/>
</dbReference>
<keyword evidence="5" id="KW-0677">Repeat</keyword>
<evidence type="ECO:0000256" key="3">
    <source>
        <dbReference type="ARBA" id="ARBA00022552"/>
    </source>
</evidence>
<dbReference type="InterPro" id="IPR018983">
    <property type="entry name" value="U3_snoRNA-assocProt_15_C"/>
</dbReference>
<evidence type="ECO:0000256" key="7">
    <source>
        <dbReference type="ARBA" id="ARBA00045437"/>
    </source>
</evidence>
<dbReference type="PANTHER" id="PTHR19924:SF26">
    <property type="entry name" value="U3 SMALL NUCLEOLAR RNA-ASSOCIATED PROTEIN 15 HOMOLOG"/>
    <property type="match status" value="1"/>
</dbReference>
<feature type="repeat" description="WD" evidence="8">
    <location>
        <begin position="120"/>
        <end position="161"/>
    </location>
</feature>
<keyword evidence="10" id="KW-1185">Reference proteome</keyword>
<comment type="subcellular location">
    <subcellularLocation>
        <location evidence="1">Nucleus</location>
        <location evidence="1">Nucleolus</location>
    </subcellularLocation>
</comment>
<comment type="function">
    <text evidence="7">Ribosome biogenesis factor. Involved in nucleolar processing of pre-18S ribosomal RNA. Required for optimal pre-ribosomal RNA transcription by RNA polymerase I. Part of the small subunit (SSU) processome, first precursor of the small eukaryotic ribosomal subunit. During the assembly of the SSU processome in the nucleolus, many ribosome biogenesis factors, an RNA chaperone and ribosomal proteins associate with the nascent pre-rRNA and work in concert to generate RNA folding, modifications, rearrangements and cleavage as well as targeted degradation of pre-ribosomal RNA by the RNA exosome.</text>
</comment>
<dbReference type="PROSITE" id="PS50082">
    <property type="entry name" value="WD_REPEATS_2"/>
    <property type="match status" value="3"/>
</dbReference>
<dbReference type="PANTHER" id="PTHR19924">
    <property type="entry name" value="UTP15 U3 SMALL NUCLEOLAR RNA-ASSOCIATED PROTEIN 15 FAMILY MEMBER"/>
    <property type="match status" value="1"/>
</dbReference>
<organism evidence="10 11">
    <name type="scientific">Hydra vulgaris</name>
    <name type="common">Hydra</name>
    <name type="synonym">Hydra attenuata</name>
    <dbReference type="NCBI Taxonomy" id="6087"/>
    <lineage>
        <taxon>Eukaryota</taxon>
        <taxon>Metazoa</taxon>
        <taxon>Cnidaria</taxon>
        <taxon>Hydrozoa</taxon>
        <taxon>Hydroidolina</taxon>
        <taxon>Anthoathecata</taxon>
        <taxon>Aplanulata</taxon>
        <taxon>Hydridae</taxon>
        <taxon>Hydra</taxon>
    </lineage>
</organism>
<feature type="repeat" description="WD" evidence="8">
    <location>
        <begin position="246"/>
        <end position="287"/>
    </location>
</feature>
<gene>
    <name evidence="11" type="primary">LOC100211058</name>
</gene>
<evidence type="ECO:0000256" key="1">
    <source>
        <dbReference type="ARBA" id="ARBA00004604"/>
    </source>
</evidence>
<evidence type="ECO:0000256" key="6">
    <source>
        <dbReference type="ARBA" id="ARBA00023242"/>
    </source>
</evidence>
<dbReference type="InterPro" id="IPR015943">
    <property type="entry name" value="WD40/YVTN_repeat-like_dom_sf"/>
</dbReference>
<dbReference type="Pfam" id="PF00400">
    <property type="entry name" value="WD40"/>
    <property type="match status" value="4"/>
</dbReference>
<name>A0ABM4DF62_HYDVU</name>
<dbReference type="Pfam" id="PF09384">
    <property type="entry name" value="UTP15_C"/>
    <property type="match status" value="1"/>
</dbReference>
<feature type="domain" description="U3 small nucleolar RNA-associated protein 15 C-terminal" evidence="9">
    <location>
        <begin position="352"/>
        <end position="493"/>
    </location>
</feature>
<keyword evidence="6" id="KW-0539">Nucleus</keyword>
<evidence type="ECO:0000256" key="8">
    <source>
        <dbReference type="PROSITE-ProRule" id="PRU00221"/>
    </source>
</evidence>
<dbReference type="SUPFAM" id="SSF50978">
    <property type="entry name" value="WD40 repeat-like"/>
    <property type="match status" value="1"/>
</dbReference>
<dbReference type="RefSeq" id="XP_065673060.1">
    <property type="nucleotide sequence ID" value="XM_065816988.1"/>
</dbReference>
<dbReference type="GeneID" id="100211058"/>
<accession>A0ABM4DF62</accession>